<accession>G8TY43</accession>
<protein>
    <submittedName>
        <fullName evidence="1">Uncharacterized protein</fullName>
    </submittedName>
</protein>
<dbReference type="HOGENOM" id="CLU_2248714_0_0_9"/>
<dbReference type="EMBL" id="CP003179">
    <property type="protein sequence ID" value="AEW03950.1"/>
    <property type="molecule type" value="Genomic_DNA"/>
</dbReference>
<reference evidence="2" key="1">
    <citation type="submission" date="2011-12" db="EMBL/GenBank/DDBJ databases">
        <title>The complete genome of chromosome of Sulfobacillus acidophilus DSM 10332.</title>
        <authorList>
            <person name="Lucas S."/>
            <person name="Han J."/>
            <person name="Lapidus A."/>
            <person name="Bruce D."/>
            <person name="Goodwin L."/>
            <person name="Pitluck S."/>
            <person name="Peters L."/>
            <person name="Kyrpides N."/>
            <person name="Mavromatis K."/>
            <person name="Ivanova N."/>
            <person name="Mikhailova N."/>
            <person name="Chertkov O."/>
            <person name="Saunders E."/>
            <person name="Detter J.C."/>
            <person name="Tapia R."/>
            <person name="Han C."/>
            <person name="Land M."/>
            <person name="Hauser L."/>
            <person name="Markowitz V."/>
            <person name="Cheng J.-F."/>
            <person name="Hugenholtz P."/>
            <person name="Woyke T."/>
            <person name="Wu D."/>
            <person name="Pukall R."/>
            <person name="Gehrich-Schroeter G."/>
            <person name="Schneider S."/>
            <person name="Klenk H.-P."/>
            <person name="Eisen J.A."/>
        </authorList>
    </citation>
    <scope>NUCLEOTIDE SEQUENCE [LARGE SCALE GENOMIC DNA]</scope>
    <source>
        <strain evidence="2">ATCC 700253 / DSM 10332 / NAL</strain>
    </source>
</reference>
<reference evidence="1 2" key="2">
    <citation type="journal article" date="2012" name="Stand. Genomic Sci.">
        <title>Complete genome sequence of the moderately thermophilic mineral-sulfide-oxidizing firmicute Sulfobacillus acidophilus type strain (NAL(T)).</title>
        <authorList>
            <person name="Anderson I."/>
            <person name="Chertkov O."/>
            <person name="Chen A."/>
            <person name="Saunders E."/>
            <person name="Lapidus A."/>
            <person name="Nolan M."/>
            <person name="Lucas S."/>
            <person name="Hammon N."/>
            <person name="Deshpande S."/>
            <person name="Cheng J.F."/>
            <person name="Han C."/>
            <person name="Tapia R."/>
            <person name="Goodwin L.A."/>
            <person name="Pitluck S."/>
            <person name="Liolios K."/>
            <person name="Pagani I."/>
            <person name="Ivanova N."/>
            <person name="Mikhailova N."/>
            <person name="Pati A."/>
            <person name="Palaniappan K."/>
            <person name="Land M."/>
            <person name="Pan C."/>
            <person name="Rohde M."/>
            <person name="Pukall R."/>
            <person name="Goker M."/>
            <person name="Detter J.C."/>
            <person name="Woyke T."/>
            <person name="Bristow J."/>
            <person name="Eisen J.A."/>
            <person name="Markowitz V."/>
            <person name="Hugenholtz P."/>
            <person name="Kyrpides N.C."/>
            <person name="Klenk H.P."/>
            <person name="Mavromatis K."/>
        </authorList>
    </citation>
    <scope>NUCLEOTIDE SEQUENCE [LARGE SCALE GENOMIC DNA]</scope>
    <source>
        <strain evidence="2">ATCC 700253 / DSM 10332 / NAL</strain>
    </source>
</reference>
<keyword evidence="2" id="KW-1185">Reference proteome</keyword>
<evidence type="ECO:0000313" key="1">
    <source>
        <dbReference type="EMBL" id="AEW03950.1"/>
    </source>
</evidence>
<gene>
    <name evidence="1" type="ordered locus">Sulac_0382</name>
</gene>
<dbReference type="AlphaFoldDB" id="G8TY43"/>
<evidence type="ECO:0000313" key="2">
    <source>
        <dbReference type="Proteomes" id="UP000005439"/>
    </source>
</evidence>
<organism evidence="1 2">
    <name type="scientific">Sulfobacillus acidophilus (strain ATCC 700253 / DSM 10332 / NAL)</name>
    <dbReference type="NCBI Taxonomy" id="679936"/>
    <lineage>
        <taxon>Bacteria</taxon>
        <taxon>Bacillati</taxon>
        <taxon>Bacillota</taxon>
        <taxon>Clostridia</taxon>
        <taxon>Eubacteriales</taxon>
        <taxon>Clostridiales Family XVII. Incertae Sedis</taxon>
        <taxon>Sulfobacillus</taxon>
    </lineage>
</organism>
<dbReference type="STRING" id="679936.Sulac_0382"/>
<dbReference type="KEGG" id="sap:Sulac_0382"/>
<dbReference type="Proteomes" id="UP000005439">
    <property type="component" value="Chromosome"/>
</dbReference>
<name>G8TY43_SULAD</name>
<proteinExistence type="predicted"/>
<dbReference type="PATRIC" id="fig|679936.5.peg.385"/>
<sequence length="104" mass="11639">MESVHIRLPELLIRQIDRVAQERSKERSVVVRELLATALDLEGITHTVDRAVRESLARQDWSPTRKQIAELGASLTYAVLLGLGRPSDQIATVVRQVRSALEEG</sequence>